<keyword evidence="3" id="KW-1185">Reference proteome</keyword>
<reference evidence="2 3" key="1">
    <citation type="submission" date="2016-07" db="EMBL/GenBank/DDBJ databases">
        <title>Pervasive Adenine N6-methylation of Active Genes in Fungi.</title>
        <authorList>
            <consortium name="DOE Joint Genome Institute"/>
            <person name="Mondo S.J."/>
            <person name="Dannebaum R.O."/>
            <person name="Kuo R.C."/>
            <person name="Labutti K."/>
            <person name="Haridas S."/>
            <person name="Kuo A."/>
            <person name="Salamov A."/>
            <person name="Ahrendt S.R."/>
            <person name="Lipzen A."/>
            <person name="Sullivan W."/>
            <person name="Andreopoulos W.B."/>
            <person name="Clum A."/>
            <person name="Lindquist E."/>
            <person name="Daum C."/>
            <person name="Ramamoorthy G.K."/>
            <person name="Gryganskyi A."/>
            <person name="Culley D."/>
            <person name="Magnuson J.K."/>
            <person name="James T.Y."/>
            <person name="O'Malley M.A."/>
            <person name="Stajich J.E."/>
            <person name="Spatafora J.W."/>
            <person name="Visel A."/>
            <person name="Grigoriev I.V."/>
        </authorList>
    </citation>
    <scope>NUCLEOTIDE SEQUENCE [LARGE SCALE GENOMIC DNA]</scope>
    <source>
        <strain evidence="2 3">CBS 115471</strain>
    </source>
</reference>
<organism evidence="2 3">
    <name type="scientific">Clohesyomyces aquaticus</name>
    <dbReference type="NCBI Taxonomy" id="1231657"/>
    <lineage>
        <taxon>Eukaryota</taxon>
        <taxon>Fungi</taxon>
        <taxon>Dikarya</taxon>
        <taxon>Ascomycota</taxon>
        <taxon>Pezizomycotina</taxon>
        <taxon>Dothideomycetes</taxon>
        <taxon>Pleosporomycetidae</taxon>
        <taxon>Pleosporales</taxon>
        <taxon>Lindgomycetaceae</taxon>
        <taxon>Clohesyomyces</taxon>
    </lineage>
</organism>
<evidence type="ECO:0000313" key="3">
    <source>
        <dbReference type="Proteomes" id="UP000193144"/>
    </source>
</evidence>
<sequence length="175" mass="19638">MQERCSQSERRGEAHSTSPAKASSDHHTTSLPWVLGSKPKIFYLSYKSLIHLYQVSIQETLYRLVLRQRIKACTWSRFPLQAAIQNNMTKICSMNADFLDRQKKADARPRLRLVFSSASSPVSLATRRAAHSHHSPEVLPSSLRVSHNTSSLAQRSSLSALSVDVRIEPETSPTP</sequence>
<proteinExistence type="predicted"/>
<feature type="compositionally biased region" description="Basic and acidic residues" evidence="1">
    <location>
        <begin position="1"/>
        <end position="14"/>
    </location>
</feature>
<dbReference type="Proteomes" id="UP000193144">
    <property type="component" value="Unassembled WGS sequence"/>
</dbReference>
<dbReference type="EMBL" id="MCFA01000329">
    <property type="protein sequence ID" value="ORX93762.1"/>
    <property type="molecule type" value="Genomic_DNA"/>
</dbReference>
<dbReference type="AlphaFoldDB" id="A0A1Y1Y6X6"/>
<gene>
    <name evidence="2" type="ORF">BCR34DRAFT_230764</name>
</gene>
<protein>
    <submittedName>
        <fullName evidence="2">Uncharacterized protein</fullName>
    </submittedName>
</protein>
<evidence type="ECO:0000313" key="2">
    <source>
        <dbReference type="EMBL" id="ORX93762.1"/>
    </source>
</evidence>
<feature type="region of interest" description="Disordered" evidence="1">
    <location>
        <begin position="1"/>
        <end position="29"/>
    </location>
</feature>
<name>A0A1Y1Y6X6_9PLEO</name>
<accession>A0A1Y1Y6X6</accession>
<comment type="caution">
    <text evidence="2">The sequence shown here is derived from an EMBL/GenBank/DDBJ whole genome shotgun (WGS) entry which is preliminary data.</text>
</comment>
<evidence type="ECO:0000256" key="1">
    <source>
        <dbReference type="SAM" id="MobiDB-lite"/>
    </source>
</evidence>